<dbReference type="GeneID" id="8230215"/>
<keyword evidence="4" id="KW-1185">Reference proteome</keyword>
<dbReference type="KEGG" id="phu:Phum_PHUM235960"/>
<reference evidence="2" key="1">
    <citation type="submission" date="2007-04" db="EMBL/GenBank/DDBJ databases">
        <title>Annotation of Pediculus humanus corporis strain USDA.</title>
        <authorList>
            <person name="Kirkness E."/>
            <person name="Hannick L."/>
            <person name="Hass B."/>
            <person name="Bruggner R."/>
            <person name="Lawson D."/>
            <person name="Bidwell S."/>
            <person name="Joardar V."/>
            <person name="Caler E."/>
            <person name="Walenz B."/>
            <person name="Inman J."/>
            <person name="Schobel S."/>
            <person name="Galinsky K."/>
            <person name="Amedeo P."/>
            <person name="Strausberg R."/>
        </authorList>
    </citation>
    <scope>NUCLEOTIDE SEQUENCE</scope>
    <source>
        <strain evidence="2">USDA</strain>
    </source>
</reference>
<evidence type="ECO:0000256" key="1">
    <source>
        <dbReference type="SAM" id="MobiDB-lite"/>
    </source>
</evidence>
<dbReference type="RefSeq" id="XP_002426086.1">
    <property type="nucleotide sequence ID" value="XM_002426041.1"/>
</dbReference>
<proteinExistence type="predicted"/>
<evidence type="ECO:0000313" key="3">
    <source>
        <dbReference type="EnsemblMetazoa" id="PHUM235960-PA"/>
    </source>
</evidence>
<gene>
    <name evidence="3" type="primary">8230215</name>
    <name evidence="2" type="ORF">Phum_PHUM235960</name>
</gene>
<feature type="region of interest" description="Disordered" evidence="1">
    <location>
        <begin position="80"/>
        <end position="134"/>
    </location>
</feature>
<dbReference type="HOGENOM" id="CLU_1290365_0_0_1"/>
<protein>
    <submittedName>
        <fullName evidence="2 3">Uncharacterized protein</fullName>
    </submittedName>
</protein>
<evidence type="ECO:0000313" key="4">
    <source>
        <dbReference type="Proteomes" id="UP000009046"/>
    </source>
</evidence>
<evidence type="ECO:0000313" key="2">
    <source>
        <dbReference type="EMBL" id="EEB13348.1"/>
    </source>
</evidence>
<sequence length="214" mass="24253">MSHEVNSKESSLESQLEKNEDDLKMKDSQGGEGVDFDGDIEDSDVEMETHYYPISSENNSEFTVTANNLEELRRYARKYKKQQVKTNNRLNTINLEHLSTASNPPTSVSGSQDSDDDDLEDVSSETETPSIEKSLGFGLTSASTESLDFFVKNTAVLNAAKQTKTDIEKMKKREELKKRLEDTRRTLKIVLWNVSVTFENESKHLRFVTISGKN</sequence>
<name>E0VIZ2_PEDHC</name>
<dbReference type="CTD" id="8230215"/>
<reference evidence="2" key="2">
    <citation type="submission" date="2007-04" db="EMBL/GenBank/DDBJ databases">
        <title>The genome of the human body louse.</title>
        <authorList>
            <consortium name="The Human Body Louse Genome Consortium"/>
            <person name="Kirkness E."/>
            <person name="Walenz B."/>
            <person name="Hass B."/>
            <person name="Bruggner R."/>
            <person name="Strausberg R."/>
        </authorList>
    </citation>
    <scope>NUCLEOTIDE SEQUENCE</scope>
    <source>
        <strain evidence="2">USDA</strain>
    </source>
</reference>
<dbReference type="InParanoid" id="E0VIZ2"/>
<accession>E0VIZ2</accession>
<dbReference type="EMBL" id="DS235215">
    <property type="protein sequence ID" value="EEB13348.1"/>
    <property type="molecule type" value="Genomic_DNA"/>
</dbReference>
<dbReference type="Proteomes" id="UP000009046">
    <property type="component" value="Unassembled WGS sequence"/>
</dbReference>
<dbReference type="EMBL" id="AAZO01002738">
    <property type="status" value="NOT_ANNOTATED_CDS"/>
    <property type="molecule type" value="Genomic_DNA"/>
</dbReference>
<feature type="compositionally biased region" description="Basic and acidic residues" evidence="1">
    <location>
        <begin position="1"/>
        <end position="29"/>
    </location>
</feature>
<feature type="compositionally biased region" description="Polar residues" evidence="1">
    <location>
        <begin position="55"/>
        <end position="64"/>
    </location>
</feature>
<reference evidence="3" key="3">
    <citation type="submission" date="2020-05" db="UniProtKB">
        <authorList>
            <consortium name="EnsemblMetazoa"/>
        </authorList>
    </citation>
    <scope>IDENTIFICATION</scope>
    <source>
        <strain evidence="3">USDA</strain>
    </source>
</reference>
<feature type="compositionally biased region" description="Polar residues" evidence="1">
    <location>
        <begin position="84"/>
        <end position="105"/>
    </location>
</feature>
<organism>
    <name type="scientific">Pediculus humanus subsp. corporis</name>
    <name type="common">Body louse</name>
    <dbReference type="NCBI Taxonomy" id="121224"/>
    <lineage>
        <taxon>Eukaryota</taxon>
        <taxon>Metazoa</taxon>
        <taxon>Ecdysozoa</taxon>
        <taxon>Arthropoda</taxon>
        <taxon>Hexapoda</taxon>
        <taxon>Insecta</taxon>
        <taxon>Pterygota</taxon>
        <taxon>Neoptera</taxon>
        <taxon>Paraneoptera</taxon>
        <taxon>Psocodea</taxon>
        <taxon>Troctomorpha</taxon>
        <taxon>Phthiraptera</taxon>
        <taxon>Anoplura</taxon>
        <taxon>Pediculidae</taxon>
        <taxon>Pediculus</taxon>
    </lineage>
</organism>
<feature type="compositionally biased region" description="Acidic residues" evidence="1">
    <location>
        <begin position="113"/>
        <end position="124"/>
    </location>
</feature>
<dbReference type="AlphaFoldDB" id="E0VIZ2"/>
<feature type="compositionally biased region" description="Acidic residues" evidence="1">
    <location>
        <begin position="34"/>
        <end position="46"/>
    </location>
</feature>
<dbReference type="eggNOG" id="ENOG502T2EB">
    <property type="taxonomic scope" value="Eukaryota"/>
</dbReference>
<feature type="region of interest" description="Disordered" evidence="1">
    <location>
        <begin position="1"/>
        <end position="64"/>
    </location>
</feature>
<dbReference type="VEuPathDB" id="VectorBase:PHUM235960"/>
<dbReference type="EnsemblMetazoa" id="PHUM235960-RA">
    <property type="protein sequence ID" value="PHUM235960-PA"/>
    <property type="gene ID" value="PHUM235960"/>
</dbReference>